<feature type="non-terminal residue" evidence="9">
    <location>
        <position position="1"/>
    </location>
</feature>
<dbReference type="AlphaFoldDB" id="K1S814"/>
<protein>
    <submittedName>
        <fullName evidence="9">Sugar uptake ABC transporter permease protein</fullName>
    </submittedName>
</protein>
<evidence type="ECO:0000256" key="3">
    <source>
        <dbReference type="ARBA" id="ARBA00022475"/>
    </source>
</evidence>
<keyword evidence="5 7" id="KW-1133">Transmembrane helix</keyword>
<keyword evidence="2" id="KW-0813">Transport</keyword>
<evidence type="ECO:0000259" key="8">
    <source>
        <dbReference type="PROSITE" id="PS50928"/>
    </source>
</evidence>
<organism evidence="9">
    <name type="scientific">human gut metagenome</name>
    <dbReference type="NCBI Taxonomy" id="408170"/>
    <lineage>
        <taxon>unclassified sequences</taxon>
        <taxon>metagenomes</taxon>
        <taxon>organismal metagenomes</taxon>
    </lineage>
</organism>
<sequence length="93" mass="9980">LKVVLPMSRSSVGVAGLMAFLFSWNEFMFALSLTSTKNAQTLTVGIAGYVTSFQTFWGSMSATGILFMIPAFILTFIFQKDLVKGLTAGAVKG</sequence>
<evidence type="ECO:0000256" key="7">
    <source>
        <dbReference type="SAM" id="Phobius"/>
    </source>
</evidence>
<gene>
    <name evidence="9" type="ORF">LEA_18163</name>
</gene>
<dbReference type="GO" id="GO:0005886">
    <property type="term" value="C:plasma membrane"/>
    <property type="evidence" value="ECO:0007669"/>
    <property type="project" value="UniProtKB-SubCell"/>
</dbReference>
<accession>K1S814</accession>
<comment type="caution">
    <text evidence="9">The sequence shown here is derived from an EMBL/GenBank/DDBJ whole genome shotgun (WGS) entry which is preliminary data.</text>
</comment>
<evidence type="ECO:0000256" key="5">
    <source>
        <dbReference type="ARBA" id="ARBA00022989"/>
    </source>
</evidence>
<dbReference type="PANTHER" id="PTHR32243:SF18">
    <property type="entry name" value="INNER MEMBRANE ABC TRANSPORTER PERMEASE PROTEIN YCJP"/>
    <property type="match status" value="1"/>
</dbReference>
<dbReference type="InterPro" id="IPR035906">
    <property type="entry name" value="MetI-like_sf"/>
</dbReference>
<name>K1S814_9ZZZZ</name>
<dbReference type="SUPFAM" id="SSF161098">
    <property type="entry name" value="MetI-like"/>
    <property type="match status" value="1"/>
</dbReference>
<dbReference type="InterPro" id="IPR050901">
    <property type="entry name" value="BP-dep_ABC_trans_perm"/>
</dbReference>
<evidence type="ECO:0000256" key="6">
    <source>
        <dbReference type="ARBA" id="ARBA00023136"/>
    </source>
</evidence>
<keyword evidence="4 7" id="KW-0812">Transmembrane</keyword>
<dbReference type="Gene3D" id="1.10.3720.10">
    <property type="entry name" value="MetI-like"/>
    <property type="match status" value="1"/>
</dbReference>
<dbReference type="GO" id="GO:0055085">
    <property type="term" value="P:transmembrane transport"/>
    <property type="evidence" value="ECO:0007669"/>
    <property type="project" value="InterPro"/>
</dbReference>
<dbReference type="PROSITE" id="PS50928">
    <property type="entry name" value="ABC_TM1"/>
    <property type="match status" value="1"/>
</dbReference>
<reference evidence="9" key="1">
    <citation type="journal article" date="2013" name="Environ. Microbiol.">
        <title>Microbiota from the distal guts of lean and obese adolescents exhibit partial functional redundancy besides clear differences in community structure.</title>
        <authorList>
            <person name="Ferrer M."/>
            <person name="Ruiz A."/>
            <person name="Lanza F."/>
            <person name="Haange S.B."/>
            <person name="Oberbach A."/>
            <person name="Till H."/>
            <person name="Bargiela R."/>
            <person name="Campoy C."/>
            <person name="Segura M.T."/>
            <person name="Richter M."/>
            <person name="von Bergen M."/>
            <person name="Seifert J."/>
            <person name="Suarez A."/>
        </authorList>
    </citation>
    <scope>NUCLEOTIDE SEQUENCE</scope>
</reference>
<proteinExistence type="predicted"/>
<dbReference type="PANTHER" id="PTHR32243">
    <property type="entry name" value="MALTOSE TRANSPORT SYSTEM PERMEASE-RELATED"/>
    <property type="match status" value="1"/>
</dbReference>
<evidence type="ECO:0000313" key="9">
    <source>
        <dbReference type="EMBL" id="EKC49905.1"/>
    </source>
</evidence>
<evidence type="ECO:0000256" key="1">
    <source>
        <dbReference type="ARBA" id="ARBA00004651"/>
    </source>
</evidence>
<dbReference type="EMBL" id="AJWY01012452">
    <property type="protein sequence ID" value="EKC49905.1"/>
    <property type="molecule type" value="Genomic_DNA"/>
</dbReference>
<keyword evidence="6 7" id="KW-0472">Membrane</keyword>
<evidence type="ECO:0000256" key="2">
    <source>
        <dbReference type="ARBA" id="ARBA00022448"/>
    </source>
</evidence>
<keyword evidence="3" id="KW-1003">Cell membrane</keyword>
<feature type="transmembrane region" description="Helical" evidence="7">
    <location>
        <begin position="12"/>
        <end position="35"/>
    </location>
</feature>
<evidence type="ECO:0000256" key="4">
    <source>
        <dbReference type="ARBA" id="ARBA00022692"/>
    </source>
</evidence>
<feature type="transmembrane region" description="Helical" evidence="7">
    <location>
        <begin position="55"/>
        <end position="78"/>
    </location>
</feature>
<dbReference type="InterPro" id="IPR000515">
    <property type="entry name" value="MetI-like"/>
</dbReference>
<feature type="domain" description="ABC transmembrane type-1" evidence="8">
    <location>
        <begin position="1"/>
        <end position="78"/>
    </location>
</feature>
<comment type="subcellular location">
    <subcellularLocation>
        <location evidence="1">Cell membrane</location>
        <topology evidence="1">Multi-pass membrane protein</topology>
    </subcellularLocation>
</comment>